<keyword evidence="3" id="KW-0547">Nucleotide-binding</keyword>
<evidence type="ECO:0000256" key="7">
    <source>
        <dbReference type="SAM" id="MobiDB-lite"/>
    </source>
</evidence>
<feature type="compositionally biased region" description="Polar residues" evidence="7">
    <location>
        <begin position="100"/>
        <end position="109"/>
    </location>
</feature>
<dbReference type="InterPro" id="IPR050494">
    <property type="entry name" value="Ser_Thr_dual-spec_kinase"/>
</dbReference>
<evidence type="ECO:0000256" key="3">
    <source>
        <dbReference type="ARBA" id="ARBA00022741"/>
    </source>
</evidence>
<keyword evidence="5" id="KW-0067">ATP-binding</keyword>
<feature type="coiled-coil region" evidence="6">
    <location>
        <begin position="53"/>
        <end position="80"/>
    </location>
</feature>
<dbReference type="PANTHER" id="PTHR24058:SF103">
    <property type="entry name" value="SERINE_THREONINE-PROTEIN KINASE PRP4 HOMOLOG"/>
    <property type="match status" value="1"/>
</dbReference>
<evidence type="ECO:0000313" key="9">
    <source>
        <dbReference type="WBParaSite" id="PSU_v2.g14289.t1"/>
    </source>
</evidence>
<keyword evidence="8" id="KW-1185">Reference proteome</keyword>
<keyword evidence="4" id="KW-0418">Kinase</keyword>
<organism evidence="8 9">
    <name type="scientific">Panagrolaimus superbus</name>
    <dbReference type="NCBI Taxonomy" id="310955"/>
    <lineage>
        <taxon>Eukaryota</taxon>
        <taxon>Metazoa</taxon>
        <taxon>Ecdysozoa</taxon>
        <taxon>Nematoda</taxon>
        <taxon>Chromadorea</taxon>
        <taxon>Rhabditida</taxon>
        <taxon>Tylenchina</taxon>
        <taxon>Panagrolaimomorpha</taxon>
        <taxon>Panagrolaimoidea</taxon>
        <taxon>Panagrolaimidae</taxon>
        <taxon>Panagrolaimus</taxon>
    </lineage>
</organism>
<dbReference type="WBParaSite" id="PSU_v2.g14289.t1">
    <property type="protein sequence ID" value="PSU_v2.g14289.t1"/>
    <property type="gene ID" value="PSU_v2.g14289"/>
</dbReference>
<dbReference type="PANTHER" id="PTHR24058">
    <property type="entry name" value="DUAL SPECIFICITY PROTEIN KINASE"/>
    <property type="match status" value="1"/>
</dbReference>
<accession>A0A914Y286</accession>
<dbReference type="AlphaFoldDB" id="A0A914Y286"/>
<dbReference type="GO" id="GO:0004674">
    <property type="term" value="F:protein serine/threonine kinase activity"/>
    <property type="evidence" value="ECO:0007669"/>
    <property type="project" value="UniProtKB-KW"/>
</dbReference>
<evidence type="ECO:0000313" key="8">
    <source>
        <dbReference type="Proteomes" id="UP000887577"/>
    </source>
</evidence>
<feature type="region of interest" description="Disordered" evidence="7">
    <location>
        <begin position="87"/>
        <end position="114"/>
    </location>
</feature>
<dbReference type="GO" id="GO:0005524">
    <property type="term" value="F:ATP binding"/>
    <property type="evidence" value="ECO:0007669"/>
    <property type="project" value="UniProtKB-KW"/>
</dbReference>
<dbReference type="Proteomes" id="UP000887577">
    <property type="component" value="Unplaced"/>
</dbReference>
<evidence type="ECO:0000256" key="5">
    <source>
        <dbReference type="ARBA" id="ARBA00022840"/>
    </source>
</evidence>
<dbReference type="Gene3D" id="3.30.200.20">
    <property type="entry name" value="Phosphorylase Kinase, domain 1"/>
    <property type="match status" value="1"/>
</dbReference>
<sequence>MVEAQQNHLEDLLSIIQVESDHIIAVTILLIVVDHLDRRKSKSPEAEIDWDGSDDEEKKIEELRRQRKERTELLTKMEIVNTSRPKIEAPQTDNTDNEHGTITSVSSSPSDDETATIVSEKAKSVISISESRMDTPGQNEDQGDFFGDLKEKLAHVKNKDVDKIIHNAEEQAKIEANHRHDDEVNRKKIEMKQEIKSKPVVTTFDMFADDEELPPEVLQSATVITQDATNLSLKDNWDDTEGYYRVRIGEVLDGRYRVYGFTGAGVFGNVVRATDLKKQNIATAVKIIRSNDLM</sequence>
<keyword evidence="6" id="KW-0175">Coiled coil</keyword>
<reference evidence="9" key="1">
    <citation type="submission" date="2022-11" db="UniProtKB">
        <authorList>
            <consortium name="WormBaseParasite"/>
        </authorList>
    </citation>
    <scope>IDENTIFICATION</scope>
</reference>
<proteinExistence type="predicted"/>
<protein>
    <submittedName>
        <fullName evidence="9">Protein kinase domain-containing protein</fullName>
    </submittedName>
</protein>
<keyword evidence="2" id="KW-0808">Transferase</keyword>
<evidence type="ECO:0000256" key="4">
    <source>
        <dbReference type="ARBA" id="ARBA00022777"/>
    </source>
</evidence>
<keyword evidence="1" id="KW-0723">Serine/threonine-protein kinase</keyword>
<evidence type="ECO:0000256" key="2">
    <source>
        <dbReference type="ARBA" id="ARBA00022679"/>
    </source>
</evidence>
<name>A0A914Y286_9BILA</name>
<evidence type="ECO:0000256" key="6">
    <source>
        <dbReference type="SAM" id="Coils"/>
    </source>
</evidence>
<evidence type="ECO:0000256" key="1">
    <source>
        <dbReference type="ARBA" id="ARBA00022527"/>
    </source>
</evidence>